<evidence type="ECO:0000313" key="3">
    <source>
        <dbReference type="EMBL" id="EKE27226.1"/>
    </source>
</evidence>
<proteinExistence type="predicted"/>
<keyword evidence="1" id="KW-0812">Transmembrane</keyword>
<gene>
    <name evidence="3" type="ORF">ACD_3C00240G0002</name>
</gene>
<dbReference type="Gene3D" id="3.30.70.3040">
    <property type="match status" value="1"/>
</dbReference>
<dbReference type="GO" id="GO:0051301">
    <property type="term" value="P:cell division"/>
    <property type="evidence" value="ECO:0007669"/>
    <property type="project" value="InterPro"/>
</dbReference>
<feature type="domain" description="FtsX extracellular" evidence="2">
    <location>
        <begin position="67"/>
        <end position="124"/>
    </location>
</feature>
<dbReference type="AlphaFoldDB" id="K2F7U6"/>
<dbReference type="EMBL" id="AMFJ01000514">
    <property type="protein sequence ID" value="EKE27226.1"/>
    <property type="molecule type" value="Genomic_DNA"/>
</dbReference>
<dbReference type="InterPro" id="IPR004513">
    <property type="entry name" value="FtsX"/>
</dbReference>
<dbReference type="GO" id="GO:0016020">
    <property type="term" value="C:membrane"/>
    <property type="evidence" value="ECO:0007669"/>
    <property type="project" value="InterPro"/>
</dbReference>
<evidence type="ECO:0000256" key="1">
    <source>
        <dbReference type="SAM" id="Phobius"/>
    </source>
</evidence>
<organism evidence="3">
    <name type="scientific">uncultured bacterium</name>
    <name type="common">gcode 4</name>
    <dbReference type="NCBI Taxonomy" id="1234023"/>
    <lineage>
        <taxon>Bacteria</taxon>
        <taxon>environmental samples</taxon>
    </lineage>
</organism>
<keyword evidence="1" id="KW-1133">Transmembrane helix</keyword>
<dbReference type="PANTHER" id="PTHR47755:SF1">
    <property type="entry name" value="CELL DIVISION PROTEIN FTSX"/>
    <property type="match status" value="1"/>
</dbReference>
<evidence type="ECO:0000259" key="2">
    <source>
        <dbReference type="Pfam" id="PF18075"/>
    </source>
</evidence>
<name>K2F7U6_9BACT</name>
<reference evidence="3" key="1">
    <citation type="journal article" date="2012" name="Science">
        <title>Fermentation, hydrogen, and sulfur metabolism in multiple uncultivated bacterial phyla.</title>
        <authorList>
            <person name="Wrighton K.C."/>
            <person name="Thomas B.C."/>
            <person name="Sharon I."/>
            <person name="Miller C.S."/>
            <person name="Castelle C.J."/>
            <person name="VerBerkmoes N.C."/>
            <person name="Wilkins M.J."/>
            <person name="Hettich R.L."/>
            <person name="Lipton M.S."/>
            <person name="Williams K.H."/>
            <person name="Long P.E."/>
            <person name="Banfield J.F."/>
        </authorList>
    </citation>
    <scope>NUCLEOTIDE SEQUENCE [LARGE SCALE GENOMIC DNA]</scope>
</reference>
<feature type="transmembrane region" description="Helical" evidence="1">
    <location>
        <begin position="15"/>
        <end position="38"/>
    </location>
</feature>
<feature type="transmembrane region" description="Helical" evidence="1">
    <location>
        <begin position="178"/>
        <end position="206"/>
    </location>
</feature>
<feature type="transmembrane region" description="Helical" evidence="1">
    <location>
        <begin position="275"/>
        <end position="293"/>
    </location>
</feature>
<feature type="transmembrane region" description="Helical" evidence="1">
    <location>
        <begin position="227"/>
        <end position="250"/>
    </location>
</feature>
<comment type="caution">
    <text evidence="3">The sequence shown here is derived from an EMBL/GenBank/DDBJ whole genome shotgun (WGS) entry which is preliminary data.</text>
</comment>
<dbReference type="InterPro" id="IPR040690">
    <property type="entry name" value="FtsX_ECD"/>
</dbReference>
<dbReference type="Pfam" id="PF18075">
    <property type="entry name" value="FtsX_ECD"/>
    <property type="match status" value="1"/>
</dbReference>
<dbReference type="PANTHER" id="PTHR47755">
    <property type="entry name" value="CELL DIVISION PROTEIN FTSX"/>
    <property type="match status" value="1"/>
</dbReference>
<accession>K2F7U6</accession>
<protein>
    <recommendedName>
        <fullName evidence="2">FtsX extracellular domain-containing protein</fullName>
    </recommendedName>
</protein>
<keyword evidence="1" id="KW-0472">Membrane</keyword>
<sequence>MRILKYALKNIKRNAFLSLSSVLVLSLIIFFINILLLVNYTTDILIENINQRLTLSVTLNKWYTNENSEVIDLVSSIRSLNKWVLVTYVSPEEAFSTMKERDPELTKLVEDPNENPLPASIKIENIWINWYNELDTVIGRYKSAIVYDEKRFKKKIIDYRAQYDRINSVIKVFNSIKLGIYSIIAFFFFSVFIIIYNIIGNFIFFYRDEIKITKLVWWDNVFIYWPFSVQGFLYTLFSSLLSFIIFLYIIKTVNIYLIDDFPWFVNRFLASNSSYFFYEIVSISLLWLLSWFLSSQKFISKTTIK</sequence>